<accession>A0ABR9PB98</accession>
<dbReference type="EMBL" id="JADBGI010000021">
    <property type="protein sequence ID" value="MBE3001123.1"/>
    <property type="molecule type" value="Genomic_DNA"/>
</dbReference>
<feature type="compositionally biased region" description="Basic and acidic residues" evidence="1">
    <location>
        <begin position="54"/>
        <end position="64"/>
    </location>
</feature>
<gene>
    <name evidence="3" type="ORF">IDM40_20860</name>
</gene>
<feature type="region of interest" description="Disordered" evidence="1">
    <location>
        <begin position="896"/>
        <end position="925"/>
    </location>
</feature>
<feature type="transmembrane region" description="Helical" evidence="2">
    <location>
        <begin position="373"/>
        <end position="393"/>
    </location>
</feature>
<feature type="compositionally biased region" description="Basic and acidic residues" evidence="1">
    <location>
        <begin position="23"/>
        <end position="33"/>
    </location>
</feature>
<feature type="region of interest" description="Disordered" evidence="1">
    <location>
        <begin position="1"/>
        <end position="80"/>
    </location>
</feature>
<feature type="region of interest" description="Disordered" evidence="1">
    <location>
        <begin position="99"/>
        <end position="170"/>
    </location>
</feature>
<keyword evidence="2" id="KW-0812">Transmembrane</keyword>
<protein>
    <submittedName>
        <fullName evidence="3">Amino acid ABC transporter substrate-binding protein</fullName>
    </submittedName>
</protein>
<keyword evidence="2" id="KW-0472">Membrane</keyword>
<dbReference type="Gene3D" id="3.40.50.2300">
    <property type="match status" value="1"/>
</dbReference>
<proteinExistence type="predicted"/>
<evidence type="ECO:0000313" key="4">
    <source>
        <dbReference type="Proteomes" id="UP000806528"/>
    </source>
</evidence>
<feature type="region of interest" description="Disordered" evidence="1">
    <location>
        <begin position="415"/>
        <end position="447"/>
    </location>
</feature>
<evidence type="ECO:0000256" key="1">
    <source>
        <dbReference type="SAM" id="MobiDB-lite"/>
    </source>
</evidence>
<feature type="compositionally biased region" description="Basic and acidic residues" evidence="1">
    <location>
        <begin position="415"/>
        <end position="425"/>
    </location>
</feature>
<feature type="compositionally biased region" description="Basic residues" evidence="1">
    <location>
        <begin position="133"/>
        <end position="144"/>
    </location>
</feature>
<feature type="transmembrane region" description="Helical" evidence="2">
    <location>
        <begin position="344"/>
        <end position="367"/>
    </location>
</feature>
<dbReference type="SUPFAM" id="SSF53822">
    <property type="entry name" value="Periplasmic binding protein-like I"/>
    <property type="match status" value="1"/>
</dbReference>
<name>A0ABR9PB98_9ACTN</name>
<evidence type="ECO:0000313" key="3">
    <source>
        <dbReference type="EMBL" id="MBE3001123.1"/>
    </source>
</evidence>
<feature type="compositionally biased region" description="Polar residues" evidence="1">
    <location>
        <begin position="231"/>
        <end position="246"/>
    </location>
</feature>
<comment type="caution">
    <text evidence="3">The sequence shown here is derived from an EMBL/GenBank/DDBJ whole genome shotgun (WGS) entry which is preliminary data.</text>
</comment>
<feature type="compositionally biased region" description="Basic and acidic residues" evidence="1">
    <location>
        <begin position="101"/>
        <end position="120"/>
    </location>
</feature>
<feature type="region of interest" description="Disordered" evidence="1">
    <location>
        <begin position="228"/>
        <end position="259"/>
    </location>
</feature>
<keyword evidence="4" id="KW-1185">Reference proteome</keyword>
<dbReference type="RefSeq" id="WP_193123725.1">
    <property type="nucleotide sequence ID" value="NZ_JADBGI010000021.1"/>
</dbReference>
<evidence type="ECO:0000256" key="2">
    <source>
        <dbReference type="SAM" id="Phobius"/>
    </source>
</evidence>
<sequence>MSQQDSGTPEPTPPGRAGAEVNRVFDELRTRPERRLHRLQRRMERKAASRLPPPRRDGWQRGDLAEPPPVLDVEVERPEDRERVRRALVLRCGTHPVWEIAPDHTPADSEAAAADREPAPDPRGVYGRDTVRRPRRGWLRRRTRDRGAPQSRPRPPETAPGSSAPAEPPHATTDELYRLLEELVEEGFAWPEAPRRRRGRKVPPPPRFAHLRSLLWLYRSDYAAVEGGAKQNESSGSRDSGGTAVTTGGDAEQWQESRTHAEVVGRLRAVRLNHARRRLEQADSELKRARREGGTDEIRAAARARRRAARVVARRNLVKRASPLLDLLAWLGVRAKFDKLDDAVFTPVGYGSSVLTSVPVGFVVAGAAAFDNAVVLGGAVLLAFGFLGLLLCIRRPWLPYAWLNHHRYMDWDPSKDQNAAGDHRSRGTHVLSRLSTDRERTGEIRGGAEPPAVHRLAVNAFLDDLHHAYGVSGRRYPRPRRGRDRRPVLVFDADGADRVTAYFVQLIEDERLRRAYPDPLVLVQVRGRGTASVVEGEPDPARYTTLPEAVGHKPEVPSLRSWTRARQSAGALGPSRLLRSTVGPFPEEAVGDASAPTRVLTAPALTGLWGAGAGALVLVVLFALPPVVQQTFECVDDGLLVPEGITTVADGDNSACVGLTYGDFVFDDRLEEVSQRIERQNAAVDDSGAPYVTVAYLGELDTPGHDTYNMAGVQGELVGMAMRQAQHNEFAGRNGSKGLRIKLLIGNGGRNWEHAPDVADQIVERAEDESLGMDRPIVALGFGQSVAPNSEAIQRMSTARIPVIGTTATFDDVAAGGPDQPRSPYFFPIAPSNSRLAAQAANWALEGASTVRHGQQITMEPVGNAAVIANARVARDGGDLEQYGPDLAHRFMEEYEAGGGQPWSPPEGRALPGDQGGGILYYDETGTGELPTVRDQIEEVCKEDPPDLFYYAGRSEEFGEFLSVVEGGGTSACRGGETTVLAADDISKYAADEEENLAERSPPQIFYTPLVPSAPWEDTAAEAHATTFYVDVQELIDDLYDEDEDEKLPSVAHAATAYDAMRVIDRSLDQTLVGGAPSRFLADEEGYEETREIIYTGISATSGISGNSGYLGMEDLGPGNWNPHRLVQLVFVGEEIGGEYQHVVESCGMTASDEMLEDEGCIDTGASDLEREP</sequence>
<keyword evidence="2" id="KW-1133">Transmembrane helix</keyword>
<dbReference type="InterPro" id="IPR028082">
    <property type="entry name" value="Peripla_BP_I"/>
</dbReference>
<dbReference type="CDD" id="cd06268">
    <property type="entry name" value="PBP1_ABC_transporter_LIVBP-like"/>
    <property type="match status" value="1"/>
</dbReference>
<reference evidence="3 4" key="1">
    <citation type="submission" date="2020-09" db="EMBL/GenBank/DDBJ databases">
        <title>Diversity and distribution of actinomycetes associated with coral in the coast of Hainan.</title>
        <authorList>
            <person name="Li F."/>
        </authorList>
    </citation>
    <scope>NUCLEOTIDE SEQUENCE [LARGE SCALE GENOMIC DNA]</scope>
    <source>
        <strain evidence="3 4">HNM0947</strain>
    </source>
</reference>
<organism evidence="3 4">
    <name type="scientific">Nocardiopsis coralli</name>
    <dbReference type="NCBI Taxonomy" id="2772213"/>
    <lineage>
        <taxon>Bacteria</taxon>
        <taxon>Bacillati</taxon>
        <taxon>Actinomycetota</taxon>
        <taxon>Actinomycetes</taxon>
        <taxon>Streptosporangiales</taxon>
        <taxon>Nocardiopsidaceae</taxon>
        <taxon>Nocardiopsis</taxon>
    </lineage>
</organism>
<dbReference type="Proteomes" id="UP000806528">
    <property type="component" value="Unassembled WGS sequence"/>
</dbReference>